<comment type="caution">
    <text evidence="1">The sequence shown here is derived from an EMBL/GenBank/DDBJ whole genome shotgun (WGS) entry which is preliminary data.</text>
</comment>
<name>A0A5J4WZS6_9EUKA</name>
<dbReference type="OrthoDB" id="61110at2759"/>
<sequence>MEKDIDTTKTGTKVIWLRKVRQLKTILLPQPPIQLLKEVILAPIDIFRLNEDNPQPESQIFKSVALIQKQIRNIDGSSSFFGNAVVYINGIGQLKKQILSFQDADANVRANNQYEWFLKIILPPDDVQFSSVKSAGMYTLALSVTGQLWSRGIKPNGTIEESDRFAVNPHFQAKDGLIPSSIGASNIISYAWEGHRAIIILQNGAVFAYGQLQELQSYDNKIPVEGIIELTDSKRFSPKFSDKLRGQISNDVGQFGIFGTHKVIKYIRKMNAFLTEGGLVISRYYINTPGKVQLLYTPLDPQWFGGETVVKMYHIAKEAYVLQSGRFIVTEGNKEEEALGNDIKQPYATGNLPFSLNELQSIIMISEPYITFLRKNGQLISVQMLYADDKLPEIIDVTSLPAELAREKDEDQEMTIKKIGRCSYFCYILYE</sequence>
<dbReference type="Proteomes" id="UP000324800">
    <property type="component" value="Unassembled WGS sequence"/>
</dbReference>
<dbReference type="EMBL" id="SNRW01000552">
    <property type="protein sequence ID" value="KAA6400494.1"/>
    <property type="molecule type" value="Genomic_DNA"/>
</dbReference>
<dbReference type="SUPFAM" id="SSF50985">
    <property type="entry name" value="RCC1/BLIP-II"/>
    <property type="match status" value="1"/>
</dbReference>
<dbReference type="AlphaFoldDB" id="A0A5J4WZS6"/>
<evidence type="ECO:0000313" key="2">
    <source>
        <dbReference type="Proteomes" id="UP000324800"/>
    </source>
</evidence>
<reference evidence="1 2" key="1">
    <citation type="submission" date="2019-03" db="EMBL/GenBank/DDBJ databases">
        <title>Single cell metagenomics reveals metabolic interactions within the superorganism composed of flagellate Streblomastix strix and complex community of Bacteroidetes bacteria on its surface.</title>
        <authorList>
            <person name="Treitli S.C."/>
            <person name="Kolisko M."/>
            <person name="Husnik F."/>
            <person name="Keeling P."/>
            <person name="Hampl V."/>
        </authorList>
    </citation>
    <scope>NUCLEOTIDE SEQUENCE [LARGE SCALE GENOMIC DNA]</scope>
    <source>
        <strain evidence="1">ST1C</strain>
    </source>
</reference>
<accession>A0A5J4WZS6</accession>
<evidence type="ECO:0000313" key="1">
    <source>
        <dbReference type="EMBL" id="KAA6400494.1"/>
    </source>
</evidence>
<protein>
    <submittedName>
        <fullName evidence="1">Uncharacterized protein</fullName>
    </submittedName>
</protein>
<dbReference type="InterPro" id="IPR009091">
    <property type="entry name" value="RCC1/BLIP-II"/>
</dbReference>
<proteinExistence type="predicted"/>
<gene>
    <name evidence="1" type="ORF">EZS28_003978</name>
</gene>
<organism evidence="1 2">
    <name type="scientific">Streblomastix strix</name>
    <dbReference type="NCBI Taxonomy" id="222440"/>
    <lineage>
        <taxon>Eukaryota</taxon>
        <taxon>Metamonada</taxon>
        <taxon>Preaxostyla</taxon>
        <taxon>Oxymonadida</taxon>
        <taxon>Streblomastigidae</taxon>
        <taxon>Streblomastix</taxon>
    </lineage>
</organism>